<evidence type="ECO:0000313" key="2">
    <source>
        <dbReference type="EMBL" id="CAI0648877.1"/>
    </source>
</evidence>
<keyword evidence="1" id="KW-0812">Transmembrane</keyword>
<protein>
    <submittedName>
        <fullName evidence="2">Uncharacterized protein</fullName>
    </submittedName>
</protein>
<name>A0A9W4RXX6_9PEZI</name>
<gene>
    <name evidence="2" type="ORF">CGXH109_LOCUS80231</name>
</gene>
<reference evidence="2" key="1">
    <citation type="submission" date="2022-08" db="EMBL/GenBank/DDBJ databases">
        <authorList>
            <person name="Giroux E."/>
            <person name="Giroux E."/>
        </authorList>
    </citation>
    <scope>NUCLEOTIDE SEQUENCE</scope>
    <source>
        <strain evidence="2">H1091258</strain>
    </source>
</reference>
<dbReference type="Proteomes" id="UP001152533">
    <property type="component" value="Unassembled WGS sequence"/>
</dbReference>
<feature type="transmembrane region" description="Helical" evidence="1">
    <location>
        <begin position="46"/>
        <end position="68"/>
    </location>
</feature>
<evidence type="ECO:0000256" key="1">
    <source>
        <dbReference type="SAM" id="Phobius"/>
    </source>
</evidence>
<sequence length="212" mass="23361">MDRLFSFEVKVVRQTHSTISFNTVHYGHISVSQIFSIIAMSIQKNFLALALAYVFLFLSCASASPLPISPDDAVNLKSRQSVCRPIVGCVPFFNAPTWNSFELTIPAPGDPLTQEGRSAGGEVEASVWNRADGSAFLGIHLGEDYDLPAHAEMQIQARFRNTDIRLNRASIDLEGQGALGTIPAASITEWRQGNRVGNTITLTIRWRLQQDL</sequence>
<organism evidence="2 3">
    <name type="scientific">Colletotrichum noveboracense</name>
    <dbReference type="NCBI Taxonomy" id="2664923"/>
    <lineage>
        <taxon>Eukaryota</taxon>
        <taxon>Fungi</taxon>
        <taxon>Dikarya</taxon>
        <taxon>Ascomycota</taxon>
        <taxon>Pezizomycotina</taxon>
        <taxon>Sordariomycetes</taxon>
        <taxon>Hypocreomycetidae</taxon>
        <taxon>Glomerellales</taxon>
        <taxon>Glomerellaceae</taxon>
        <taxon>Colletotrichum</taxon>
        <taxon>Colletotrichum gloeosporioides species complex</taxon>
    </lineage>
</organism>
<evidence type="ECO:0000313" key="3">
    <source>
        <dbReference type="Proteomes" id="UP001152533"/>
    </source>
</evidence>
<accession>A0A9W4RXX6</accession>
<dbReference type="AlphaFoldDB" id="A0A9W4RXX6"/>
<keyword evidence="1" id="KW-0472">Membrane</keyword>
<dbReference type="EMBL" id="CAMGZC010000615">
    <property type="protein sequence ID" value="CAI0648877.1"/>
    <property type="molecule type" value="Genomic_DNA"/>
</dbReference>
<keyword evidence="1" id="KW-1133">Transmembrane helix</keyword>
<proteinExistence type="predicted"/>
<keyword evidence="3" id="KW-1185">Reference proteome</keyword>
<comment type="caution">
    <text evidence="2">The sequence shown here is derived from an EMBL/GenBank/DDBJ whole genome shotgun (WGS) entry which is preliminary data.</text>
</comment>